<dbReference type="PANTHER" id="PTHR26392:SF92">
    <property type="entry name" value="PROTEIN KINASE DOMAIN-CONTAINING PROTEIN"/>
    <property type="match status" value="1"/>
</dbReference>
<keyword evidence="2" id="KW-0067">ATP-binding</keyword>
<dbReference type="GO" id="GO:0004672">
    <property type="term" value="F:protein kinase activity"/>
    <property type="evidence" value="ECO:0007669"/>
    <property type="project" value="InterPro"/>
</dbReference>
<dbReference type="Proteomes" id="UP000225706">
    <property type="component" value="Unassembled WGS sequence"/>
</dbReference>
<proteinExistence type="inferred from homology"/>
<dbReference type="STRING" id="50429.A0A2B4SZ48"/>
<reference evidence="6" key="1">
    <citation type="journal article" date="2017" name="bioRxiv">
        <title>Comparative analysis of the genomes of Stylophora pistillata and Acropora digitifera provides evidence for extensive differences between species of corals.</title>
        <authorList>
            <person name="Voolstra C.R."/>
            <person name="Li Y."/>
            <person name="Liew Y.J."/>
            <person name="Baumgarten S."/>
            <person name="Zoccola D."/>
            <person name="Flot J.-F."/>
            <person name="Tambutte S."/>
            <person name="Allemand D."/>
            <person name="Aranda M."/>
        </authorList>
    </citation>
    <scope>NUCLEOTIDE SEQUENCE [LARGE SCALE GENOMIC DNA]</scope>
</reference>
<dbReference type="PROSITE" id="PS00107">
    <property type="entry name" value="PROTEIN_KINASE_ATP"/>
    <property type="match status" value="1"/>
</dbReference>
<dbReference type="InterPro" id="IPR027417">
    <property type="entry name" value="P-loop_NTPase"/>
</dbReference>
<feature type="domain" description="Protein kinase" evidence="4">
    <location>
        <begin position="808"/>
        <end position="895"/>
    </location>
</feature>
<evidence type="ECO:0000256" key="3">
    <source>
        <dbReference type="SAM" id="Coils"/>
    </source>
</evidence>
<comment type="similarity">
    <text evidence="1">Belongs to the protein kinase superfamily. TKL Ser/Thr protein kinase family. ROCO subfamily.</text>
</comment>
<dbReference type="InterPro" id="IPR017441">
    <property type="entry name" value="Protein_kinase_ATP_BS"/>
</dbReference>
<keyword evidence="6" id="KW-1185">Reference proteome</keyword>
<protein>
    <submittedName>
        <fullName evidence="5">Zinc finger HIT domain-containing protein 1</fullName>
    </submittedName>
</protein>
<feature type="coiled-coil region" evidence="3">
    <location>
        <begin position="601"/>
        <end position="628"/>
    </location>
</feature>
<dbReference type="SUPFAM" id="SSF56112">
    <property type="entry name" value="Protein kinase-like (PK-like)"/>
    <property type="match status" value="1"/>
</dbReference>
<evidence type="ECO:0000256" key="2">
    <source>
        <dbReference type="PROSITE-ProRule" id="PRU10141"/>
    </source>
</evidence>
<comment type="caution">
    <text evidence="5">The sequence shown here is derived from an EMBL/GenBank/DDBJ whole genome shotgun (WGS) entry which is preliminary data.</text>
</comment>
<dbReference type="CDD" id="cd00882">
    <property type="entry name" value="Ras_like_GTPase"/>
    <property type="match status" value="1"/>
</dbReference>
<gene>
    <name evidence="5" type="primary">Znhit1</name>
    <name evidence="5" type="ORF">AWC38_SpisGene1500</name>
</gene>
<organism evidence="5 6">
    <name type="scientific">Stylophora pistillata</name>
    <name type="common">Smooth cauliflower coral</name>
    <dbReference type="NCBI Taxonomy" id="50429"/>
    <lineage>
        <taxon>Eukaryota</taxon>
        <taxon>Metazoa</taxon>
        <taxon>Cnidaria</taxon>
        <taxon>Anthozoa</taxon>
        <taxon>Hexacorallia</taxon>
        <taxon>Scleractinia</taxon>
        <taxon>Astrocoeniina</taxon>
        <taxon>Pocilloporidae</taxon>
        <taxon>Stylophora</taxon>
    </lineage>
</organism>
<keyword evidence="2" id="KW-0547">Nucleotide-binding</keyword>
<dbReference type="InterPro" id="IPR011009">
    <property type="entry name" value="Kinase-like_dom_sf"/>
</dbReference>
<evidence type="ECO:0000259" key="4">
    <source>
        <dbReference type="PROSITE" id="PS50011"/>
    </source>
</evidence>
<dbReference type="OrthoDB" id="346907at2759"/>
<sequence>MLFQPIFSRNFVLNGAYGRHYDNFCQAFKSNRLKLGRIKDISSRKILDNETRKRRQKRQLEALEKDNFQDDPHAHLTIVPAKMKVPAFNDTMEDKRKKRKSKTGELFKQQCMYVHEQCSQVDLVTNSEILDYTAFNCDTPGITFLGGGRGRFRRTFVMLLEEAQQEAEAGEPSYTSAKACSMLSEAKKEIKRKQAELYKYYESTEDCLNFMDDKVRALLEQDIGDLKTKIAFHKRNLKKEEYTVLVAGERCLEKRNLLNLIIEEELFPPFVVSTSSTILELKYGTAPRLVAHKHSGAEVVSVTLLESESLETLQRSCLQQLLSTIFGDVGEESSKDLLYDKIELILPQLKEGVVIVDIVGTYESPSINDKAKAYLLEASAFICIINGINGEGIHRDKVEKYVEHTEQVIVFLDQQMKSLPTCPLLVLSKWDQVLPHEADKIKSCIVKHLTERWPSEDPKSQIVCISSSSNSNAQIPREASDDVTSASLMNDISSMVLKSIEINLEKQWRWLYHLLSRLVYRTKAELLKVKKAVTEMDRLNESQQCAVDKELQECLNNTTVKDVAARELSKLLNSPELLQYFTSWSLDNVPDVGGDWAVTEVNIQTALAKRLQEKIEEWEKQTHVFSESRTLLTQNLLQYFSCVEKKSKVVQSSPKADSGANSSSSGPQTSRSFSLSVTETAVMGVTSPIWAPVAIVALLVSAPVIGTMAAKEKLDNRSKTKEYKKDKCKFMAKVSQEYLTKMADRQQVISLVEEQLKSDKLLLQQKRLLQDAKDSYLKTSDLRRGMADFGIKEVSTMDISCEDLEWKDDRESSLGNGAFATVYRGTLKLQEEGKSVDVALKVWKKALSSGTAVTFLSETDTLRKLDHPFIVKLYGATLLKEKGESRPILVMELCK</sequence>
<dbReference type="InterPro" id="IPR001245">
    <property type="entry name" value="Ser-Thr/Tyr_kinase_cat_dom"/>
</dbReference>
<dbReference type="AlphaFoldDB" id="A0A2B4SZ48"/>
<dbReference type="Gene3D" id="3.40.50.300">
    <property type="entry name" value="P-loop containing nucleotide triphosphate hydrolases"/>
    <property type="match status" value="1"/>
</dbReference>
<name>A0A2B4SZ48_STYPI</name>
<accession>A0A2B4SZ48</accession>
<evidence type="ECO:0000313" key="5">
    <source>
        <dbReference type="EMBL" id="PFX33655.1"/>
    </source>
</evidence>
<keyword evidence="3" id="KW-0175">Coiled coil</keyword>
<evidence type="ECO:0000313" key="6">
    <source>
        <dbReference type="Proteomes" id="UP000225706"/>
    </source>
</evidence>
<dbReference type="PROSITE" id="PS50011">
    <property type="entry name" value="PROTEIN_KINASE_DOM"/>
    <property type="match status" value="1"/>
</dbReference>
<dbReference type="EMBL" id="LSMT01000010">
    <property type="protein sequence ID" value="PFX33655.1"/>
    <property type="molecule type" value="Genomic_DNA"/>
</dbReference>
<dbReference type="GO" id="GO:0005524">
    <property type="term" value="F:ATP binding"/>
    <property type="evidence" value="ECO:0007669"/>
    <property type="project" value="UniProtKB-UniRule"/>
</dbReference>
<evidence type="ECO:0000256" key="1">
    <source>
        <dbReference type="ARBA" id="ARBA00008171"/>
    </source>
</evidence>
<dbReference type="Gene3D" id="3.30.200.20">
    <property type="entry name" value="Phosphorylase Kinase, domain 1"/>
    <property type="match status" value="1"/>
</dbReference>
<dbReference type="InterPro" id="IPR000719">
    <property type="entry name" value="Prot_kinase_dom"/>
</dbReference>
<dbReference type="PANTHER" id="PTHR26392">
    <property type="entry name" value="MITOGEN-ACTIVATED PROTEIN KINASE KINASE KINASE 7-RELATED"/>
    <property type="match status" value="1"/>
</dbReference>
<dbReference type="Pfam" id="PF07714">
    <property type="entry name" value="PK_Tyr_Ser-Thr"/>
    <property type="match status" value="1"/>
</dbReference>
<feature type="binding site" evidence="2">
    <location>
        <position position="841"/>
    </location>
    <ligand>
        <name>ATP</name>
        <dbReference type="ChEBI" id="CHEBI:30616"/>
    </ligand>
</feature>